<evidence type="ECO:0000313" key="2">
    <source>
        <dbReference type="Proteomes" id="UP000178017"/>
    </source>
</evidence>
<proteinExistence type="predicted"/>
<organism evidence="1 2">
    <name type="scientific">Candidatus Daviesbacteria bacterium RIFCSPLOWO2_01_FULL_40_24</name>
    <dbReference type="NCBI Taxonomy" id="1797787"/>
    <lineage>
        <taxon>Bacteria</taxon>
        <taxon>Candidatus Daviesiibacteriota</taxon>
    </lineage>
</organism>
<dbReference type="EMBL" id="MFDO01000016">
    <property type="protein sequence ID" value="OGE65529.1"/>
    <property type="molecule type" value="Genomic_DNA"/>
</dbReference>
<sequence>MPETIVQKGVRHLIDGDLRIETLVSGGRQLAGLVESLREKSGVLVGPTVICDYAGVPDLTVADYGLKIPNVIPGGTPHTIPFRIYDYPMSSRVRMVVTPRDKKCLDTVHSMSLDRDAFAYFTGPTHNEKGLPEGLPNNGFYLEGADTVVPFRPVPENERRGAFAIDNCGELVMLTDKKKEQAVSDNFKGYRAMVGCSNYFSGADKWIAPNIPAILGKNHLSYLLQYELGSGLRRTCFVITPVVISLTTFRRVIEGYVDFVSGIDYMALELEYTGSSAAVKSVFGGIEHYGSGSFNERRDHYLVAPTN</sequence>
<comment type="caution">
    <text evidence="1">The sequence shown here is derived from an EMBL/GenBank/DDBJ whole genome shotgun (WGS) entry which is preliminary data.</text>
</comment>
<protein>
    <submittedName>
        <fullName evidence="1">Uncharacterized protein</fullName>
    </submittedName>
</protein>
<dbReference type="Proteomes" id="UP000178017">
    <property type="component" value="Unassembled WGS sequence"/>
</dbReference>
<accession>A0A1F5MJN9</accession>
<evidence type="ECO:0000313" key="1">
    <source>
        <dbReference type="EMBL" id="OGE65529.1"/>
    </source>
</evidence>
<dbReference type="AlphaFoldDB" id="A0A1F5MJN9"/>
<reference evidence="1 2" key="1">
    <citation type="journal article" date="2016" name="Nat. Commun.">
        <title>Thousands of microbial genomes shed light on interconnected biogeochemical processes in an aquifer system.</title>
        <authorList>
            <person name="Anantharaman K."/>
            <person name="Brown C.T."/>
            <person name="Hug L.A."/>
            <person name="Sharon I."/>
            <person name="Castelle C.J."/>
            <person name="Probst A.J."/>
            <person name="Thomas B.C."/>
            <person name="Singh A."/>
            <person name="Wilkins M.J."/>
            <person name="Karaoz U."/>
            <person name="Brodie E.L."/>
            <person name="Williams K.H."/>
            <person name="Hubbard S.S."/>
            <person name="Banfield J.F."/>
        </authorList>
    </citation>
    <scope>NUCLEOTIDE SEQUENCE [LARGE SCALE GENOMIC DNA]</scope>
</reference>
<name>A0A1F5MJN9_9BACT</name>
<gene>
    <name evidence="1" type="ORF">A3B49_01805</name>
</gene>